<dbReference type="InterPro" id="IPR011991">
    <property type="entry name" value="ArsR-like_HTH"/>
</dbReference>
<dbReference type="AlphaFoldDB" id="A0A562INK6"/>
<dbReference type="InterPro" id="IPR001845">
    <property type="entry name" value="HTH_ArsR_DNA-bd_dom"/>
</dbReference>
<sequence length="130" mass="13900">MSVAVTTPSRTVPADVLAASELLTALAFPLRLSIVALLDEHGSRCVHQLVDALGVPQPLVSQHLRVLRGAGLVTGVRRHREVDYRLVDGHVAHIVRDAIAHAAHRDTAAHRSAPAEPAATATRQNTEEHA</sequence>
<evidence type="ECO:0000256" key="2">
    <source>
        <dbReference type="ARBA" id="ARBA00023125"/>
    </source>
</evidence>
<dbReference type="Gene3D" id="1.10.10.10">
    <property type="entry name" value="Winged helix-like DNA-binding domain superfamily/Winged helix DNA-binding domain"/>
    <property type="match status" value="1"/>
</dbReference>
<evidence type="ECO:0000313" key="6">
    <source>
        <dbReference type="EMBL" id="TWH72164.1"/>
    </source>
</evidence>
<dbReference type="PANTHER" id="PTHR43132:SF2">
    <property type="entry name" value="ARSENICAL RESISTANCE OPERON REPRESSOR ARSR-RELATED"/>
    <property type="match status" value="1"/>
</dbReference>
<evidence type="ECO:0000256" key="1">
    <source>
        <dbReference type="ARBA" id="ARBA00023015"/>
    </source>
</evidence>
<dbReference type="NCBIfam" id="NF033788">
    <property type="entry name" value="HTH_metalloreg"/>
    <property type="match status" value="1"/>
</dbReference>
<feature type="compositionally biased region" description="Low complexity" evidence="4">
    <location>
        <begin position="110"/>
        <end position="123"/>
    </location>
</feature>
<dbReference type="CDD" id="cd00090">
    <property type="entry name" value="HTH_ARSR"/>
    <property type="match status" value="1"/>
</dbReference>
<dbReference type="Proteomes" id="UP000321490">
    <property type="component" value="Unassembled WGS sequence"/>
</dbReference>
<dbReference type="RefSeq" id="WP_153361483.1">
    <property type="nucleotide sequence ID" value="NZ_JABGDC010000161.1"/>
</dbReference>
<dbReference type="PRINTS" id="PR00778">
    <property type="entry name" value="HTHARSR"/>
</dbReference>
<dbReference type="PROSITE" id="PS50987">
    <property type="entry name" value="HTH_ARSR_2"/>
    <property type="match status" value="1"/>
</dbReference>
<dbReference type="InterPro" id="IPR036388">
    <property type="entry name" value="WH-like_DNA-bd_sf"/>
</dbReference>
<gene>
    <name evidence="6" type="ORF">JD78_00671</name>
</gene>
<dbReference type="SUPFAM" id="SSF46785">
    <property type="entry name" value="Winged helix' DNA-binding domain"/>
    <property type="match status" value="1"/>
</dbReference>
<protein>
    <submittedName>
        <fullName evidence="6">DNA-binding transcriptional ArsR family regulator</fullName>
    </submittedName>
</protein>
<name>A0A562INK6_9ACTN</name>
<dbReference type="GO" id="GO:0003677">
    <property type="term" value="F:DNA binding"/>
    <property type="evidence" value="ECO:0007669"/>
    <property type="project" value="UniProtKB-KW"/>
</dbReference>
<feature type="region of interest" description="Disordered" evidence="4">
    <location>
        <begin position="103"/>
        <end position="130"/>
    </location>
</feature>
<accession>A0A562INK6</accession>
<reference evidence="6 7" key="1">
    <citation type="submission" date="2019-07" db="EMBL/GenBank/DDBJ databases">
        <title>R&amp;d 2014.</title>
        <authorList>
            <person name="Klenk H.-P."/>
        </authorList>
    </citation>
    <scope>NUCLEOTIDE SEQUENCE [LARGE SCALE GENOMIC DNA]</scope>
    <source>
        <strain evidence="6 7">DSM 45764</strain>
    </source>
</reference>
<evidence type="ECO:0000259" key="5">
    <source>
        <dbReference type="PROSITE" id="PS50987"/>
    </source>
</evidence>
<keyword evidence="3" id="KW-0804">Transcription</keyword>
<organism evidence="6 7">
    <name type="scientific">Modestobacter roseus</name>
    <dbReference type="NCBI Taxonomy" id="1181884"/>
    <lineage>
        <taxon>Bacteria</taxon>
        <taxon>Bacillati</taxon>
        <taxon>Actinomycetota</taxon>
        <taxon>Actinomycetes</taxon>
        <taxon>Geodermatophilales</taxon>
        <taxon>Geodermatophilaceae</taxon>
        <taxon>Modestobacter</taxon>
    </lineage>
</organism>
<dbReference type="Pfam" id="PF01022">
    <property type="entry name" value="HTH_5"/>
    <property type="match status" value="1"/>
</dbReference>
<dbReference type="SMART" id="SM00418">
    <property type="entry name" value="HTH_ARSR"/>
    <property type="match status" value="1"/>
</dbReference>
<proteinExistence type="predicted"/>
<dbReference type="OrthoDB" id="3400172at2"/>
<dbReference type="InterPro" id="IPR036390">
    <property type="entry name" value="WH_DNA-bd_sf"/>
</dbReference>
<keyword evidence="2 6" id="KW-0238">DNA-binding</keyword>
<keyword evidence="1" id="KW-0805">Transcription regulation</keyword>
<comment type="caution">
    <text evidence="6">The sequence shown here is derived from an EMBL/GenBank/DDBJ whole genome shotgun (WGS) entry which is preliminary data.</text>
</comment>
<evidence type="ECO:0000313" key="7">
    <source>
        <dbReference type="Proteomes" id="UP000321490"/>
    </source>
</evidence>
<feature type="domain" description="HTH arsR-type" evidence="5">
    <location>
        <begin position="11"/>
        <end position="106"/>
    </location>
</feature>
<dbReference type="EMBL" id="VLKF01000001">
    <property type="protein sequence ID" value="TWH72164.1"/>
    <property type="molecule type" value="Genomic_DNA"/>
</dbReference>
<dbReference type="PANTHER" id="PTHR43132">
    <property type="entry name" value="ARSENICAL RESISTANCE OPERON REPRESSOR ARSR-RELATED"/>
    <property type="match status" value="1"/>
</dbReference>
<dbReference type="InterPro" id="IPR051011">
    <property type="entry name" value="Metal_resp_trans_reg"/>
</dbReference>
<evidence type="ECO:0000256" key="3">
    <source>
        <dbReference type="ARBA" id="ARBA00023163"/>
    </source>
</evidence>
<keyword evidence="7" id="KW-1185">Reference proteome</keyword>
<dbReference type="GO" id="GO:0003700">
    <property type="term" value="F:DNA-binding transcription factor activity"/>
    <property type="evidence" value="ECO:0007669"/>
    <property type="project" value="InterPro"/>
</dbReference>
<evidence type="ECO:0000256" key="4">
    <source>
        <dbReference type="SAM" id="MobiDB-lite"/>
    </source>
</evidence>